<feature type="domain" description="ParB-like N-terminal" evidence="5">
    <location>
        <begin position="35"/>
        <end position="124"/>
    </location>
</feature>
<evidence type="ECO:0000256" key="2">
    <source>
        <dbReference type="ARBA" id="ARBA00022829"/>
    </source>
</evidence>
<dbReference type="GO" id="GO:0045881">
    <property type="term" value="P:positive regulation of sporulation resulting in formation of a cellular spore"/>
    <property type="evidence" value="ECO:0007669"/>
    <property type="project" value="TreeGrafter"/>
</dbReference>
<accession>A0A328CCD5</accession>
<dbReference type="FunFam" id="3.90.1530.30:FF:000001">
    <property type="entry name" value="Chromosome partitioning protein ParB"/>
    <property type="match status" value="1"/>
</dbReference>
<evidence type="ECO:0000313" key="6">
    <source>
        <dbReference type="EMBL" id="RAL25310.1"/>
    </source>
</evidence>
<dbReference type="OrthoDB" id="9802051at2"/>
<dbReference type="InterPro" id="IPR057240">
    <property type="entry name" value="ParB_dimer_C"/>
</dbReference>
<dbReference type="InterPro" id="IPR003115">
    <property type="entry name" value="ParB_N"/>
</dbReference>
<dbReference type="GO" id="GO:0005694">
    <property type="term" value="C:chromosome"/>
    <property type="evidence" value="ECO:0007669"/>
    <property type="project" value="TreeGrafter"/>
</dbReference>
<dbReference type="Pfam" id="PF17762">
    <property type="entry name" value="HTH_ParB"/>
    <property type="match status" value="1"/>
</dbReference>
<dbReference type="PANTHER" id="PTHR33375:SF1">
    <property type="entry name" value="CHROMOSOME-PARTITIONING PROTEIN PARB-RELATED"/>
    <property type="match status" value="1"/>
</dbReference>
<dbReference type="InterPro" id="IPR050336">
    <property type="entry name" value="Chromosome_partition/occlusion"/>
</dbReference>
<dbReference type="InterPro" id="IPR041468">
    <property type="entry name" value="HTH_ParB/Spo0J"/>
</dbReference>
<dbReference type="Gene3D" id="1.10.10.2830">
    <property type="match status" value="1"/>
</dbReference>
<sequence>MAPTDDQKSGRKALGKGLGALIPKQSESAEKREFIRLPIARIDTARPQPRTFFDGDRIEELSESIKESGLIQPLVVRERQGRYELIAGERRLRACKLAGLSEVPVVIKDVTETEAYTLALIENIQREDLNPVEEALAYQKLLDDSGLSQAELATRVGKSRSALANSVRLLTLSEFVLDLVASGELSAGHARAIITLEAEPAERLAAQVVAEEWSVRETEEYVRNLKEPPPQRAKPQRIRYRDDALVRDLTERLQHRLGTRVKVKDRQGKGKIEIYYDDLEILQSVLERIQVDDEPGPTE</sequence>
<evidence type="ECO:0000259" key="5">
    <source>
        <dbReference type="SMART" id="SM00470"/>
    </source>
</evidence>
<dbReference type="GO" id="GO:0007059">
    <property type="term" value="P:chromosome segregation"/>
    <property type="evidence" value="ECO:0007669"/>
    <property type="project" value="UniProtKB-KW"/>
</dbReference>
<dbReference type="PANTHER" id="PTHR33375">
    <property type="entry name" value="CHROMOSOME-PARTITIONING PROTEIN PARB-RELATED"/>
    <property type="match status" value="1"/>
</dbReference>
<dbReference type="Proteomes" id="UP000249169">
    <property type="component" value="Unassembled WGS sequence"/>
</dbReference>
<dbReference type="NCBIfam" id="TIGR00180">
    <property type="entry name" value="parB_part"/>
    <property type="match status" value="1"/>
</dbReference>
<comment type="caution">
    <text evidence="6">The sequence shown here is derived from an EMBL/GenBank/DDBJ whole genome shotgun (WGS) entry which is preliminary data.</text>
</comment>
<dbReference type="Pfam" id="PF23552">
    <property type="entry name" value="ParB_C"/>
    <property type="match status" value="1"/>
</dbReference>
<protein>
    <submittedName>
        <fullName evidence="6">Chromosome partitioning protein ParB</fullName>
    </submittedName>
</protein>
<evidence type="ECO:0000256" key="1">
    <source>
        <dbReference type="ARBA" id="ARBA00006295"/>
    </source>
</evidence>
<keyword evidence="7" id="KW-1185">Reference proteome</keyword>
<dbReference type="RefSeq" id="WP_111728482.1">
    <property type="nucleotide sequence ID" value="NZ_QHKO01000001.1"/>
</dbReference>
<dbReference type="FunFam" id="1.10.10.2830:FF:000001">
    <property type="entry name" value="Chromosome partitioning protein ParB"/>
    <property type="match status" value="1"/>
</dbReference>
<dbReference type="AlphaFoldDB" id="A0A328CCD5"/>
<dbReference type="CDD" id="cd16393">
    <property type="entry name" value="SPO0J_N"/>
    <property type="match status" value="1"/>
</dbReference>
<dbReference type="SUPFAM" id="SSF110849">
    <property type="entry name" value="ParB/Sulfiredoxin"/>
    <property type="match status" value="1"/>
</dbReference>
<evidence type="ECO:0000256" key="4">
    <source>
        <dbReference type="SAM" id="MobiDB-lite"/>
    </source>
</evidence>
<proteinExistence type="inferred from homology"/>
<dbReference type="InterPro" id="IPR036086">
    <property type="entry name" value="ParB/Sulfiredoxin_sf"/>
</dbReference>
<gene>
    <name evidence="6" type="ORF">DL240_03615</name>
</gene>
<name>A0A328CCD5_9DELT</name>
<dbReference type="GO" id="GO:0003677">
    <property type="term" value="F:DNA binding"/>
    <property type="evidence" value="ECO:0007669"/>
    <property type="project" value="UniProtKB-KW"/>
</dbReference>
<keyword evidence="3" id="KW-0238">DNA-binding</keyword>
<dbReference type="Gene3D" id="3.90.1530.30">
    <property type="match status" value="1"/>
</dbReference>
<keyword evidence="2" id="KW-0159">Chromosome partition</keyword>
<dbReference type="EMBL" id="QHKO01000001">
    <property type="protein sequence ID" value="RAL25310.1"/>
    <property type="molecule type" value="Genomic_DNA"/>
</dbReference>
<dbReference type="SUPFAM" id="SSF109709">
    <property type="entry name" value="KorB DNA-binding domain-like"/>
    <property type="match status" value="1"/>
</dbReference>
<evidence type="ECO:0000256" key="3">
    <source>
        <dbReference type="ARBA" id="ARBA00023125"/>
    </source>
</evidence>
<evidence type="ECO:0000313" key="7">
    <source>
        <dbReference type="Proteomes" id="UP000249169"/>
    </source>
</evidence>
<reference evidence="6 7" key="1">
    <citation type="submission" date="2018-05" db="EMBL/GenBank/DDBJ databases">
        <title>Lujinxingia marina gen. nov. sp. nov., a new facultative anaerobic member of the class Deltaproteobacteria, and proposal of Lujinxingaceae fam. nov.</title>
        <authorList>
            <person name="Li C.-M."/>
        </authorList>
    </citation>
    <scope>NUCLEOTIDE SEQUENCE [LARGE SCALE GENOMIC DNA]</scope>
    <source>
        <strain evidence="6 7">B210</strain>
    </source>
</reference>
<dbReference type="SMART" id="SM00470">
    <property type="entry name" value="ParB"/>
    <property type="match status" value="1"/>
</dbReference>
<dbReference type="Pfam" id="PF02195">
    <property type="entry name" value="ParB_N"/>
    <property type="match status" value="1"/>
</dbReference>
<organism evidence="6 7">
    <name type="scientific">Lujinxingia litoralis</name>
    <dbReference type="NCBI Taxonomy" id="2211119"/>
    <lineage>
        <taxon>Bacteria</taxon>
        <taxon>Deltaproteobacteria</taxon>
        <taxon>Bradymonadales</taxon>
        <taxon>Lujinxingiaceae</taxon>
        <taxon>Lujinxingia</taxon>
    </lineage>
</organism>
<dbReference type="InterPro" id="IPR004437">
    <property type="entry name" value="ParB/RepB/Spo0J"/>
</dbReference>
<feature type="region of interest" description="Disordered" evidence="4">
    <location>
        <begin position="1"/>
        <end position="25"/>
    </location>
</feature>
<comment type="similarity">
    <text evidence="1">Belongs to the ParB family.</text>
</comment>